<dbReference type="CDD" id="cd00110">
    <property type="entry name" value="LamG"/>
    <property type="match status" value="2"/>
</dbReference>
<evidence type="ECO:0000259" key="4">
    <source>
        <dbReference type="PROSITE" id="PS50026"/>
    </source>
</evidence>
<organism evidence="7">
    <name type="scientific">Thelazia callipaeda</name>
    <name type="common">Oriental eyeworm</name>
    <name type="synonym">Parasitic nematode</name>
    <dbReference type="NCBI Taxonomy" id="103827"/>
    <lineage>
        <taxon>Eukaryota</taxon>
        <taxon>Metazoa</taxon>
        <taxon>Ecdysozoa</taxon>
        <taxon>Nematoda</taxon>
        <taxon>Chromadorea</taxon>
        <taxon>Rhabditida</taxon>
        <taxon>Spirurina</taxon>
        <taxon>Spiruromorpha</taxon>
        <taxon>Thelazioidea</taxon>
        <taxon>Thelaziidae</taxon>
        <taxon>Thelazia</taxon>
    </lineage>
</organism>
<dbReference type="Proteomes" id="UP000276776">
    <property type="component" value="Unassembled WGS sequence"/>
</dbReference>
<keyword evidence="1 2" id="KW-1015">Disulfide bond</keyword>
<dbReference type="PROSITE" id="PS50026">
    <property type="entry name" value="EGF_3"/>
    <property type="match status" value="2"/>
</dbReference>
<feature type="domain" description="Laminin G" evidence="3">
    <location>
        <begin position="595"/>
        <end position="769"/>
    </location>
</feature>
<dbReference type="InterPro" id="IPR000742">
    <property type="entry name" value="EGF"/>
</dbReference>
<dbReference type="PROSITE" id="PS01186">
    <property type="entry name" value="EGF_2"/>
    <property type="match status" value="1"/>
</dbReference>
<dbReference type="InterPro" id="IPR050372">
    <property type="entry name" value="Neurexin-related_CASP"/>
</dbReference>
<dbReference type="OMA" id="EKANAYM"/>
<dbReference type="WBParaSite" id="TCLT_0000080801-mRNA-1">
    <property type="protein sequence ID" value="TCLT_0000080801-mRNA-1"/>
    <property type="gene ID" value="TCLT_0000080801"/>
</dbReference>
<comment type="caution">
    <text evidence="2">Lacks conserved residue(s) required for the propagation of feature annotation.</text>
</comment>
<dbReference type="InterPro" id="IPR013320">
    <property type="entry name" value="ConA-like_dom_sf"/>
</dbReference>
<feature type="domain" description="Laminin G" evidence="3">
    <location>
        <begin position="808"/>
        <end position="1029"/>
    </location>
</feature>
<reference evidence="5 6" key="2">
    <citation type="submission" date="2018-11" db="EMBL/GenBank/DDBJ databases">
        <authorList>
            <consortium name="Pathogen Informatics"/>
        </authorList>
    </citation>
    <scope>NUCLEOTIDE SEQUENCE [LARGE SCALE GENOMIC DNA]</scope>
</reference>
<feature type="domain" description="EGF-like" evidence="4">
    <location>
        <begin position="761"/>
        <end position="800"/>
    </location>
</feature>
<feature type="domain" description="Laminin G" evidence="3">
    <location>
        <begin position="6"/>
        <end position="194"/>
    </location>
</feature>
<dbReference type="PANTHER" id="PTHR15036">
    <property type="entry name" value="PIKACHURIN-LIKE PROTEIN"/>
    <property type="match status" value="1"/>
</dbReference>
<evidence type="ECO:0000313" key="7">
    <source>
        <dbReference type="WBParaSite" id="TCLT_0000080801-mRNA-1"/>
    </source>
</evidence>
<dbReference type="PROSITE" id="PS50025">
    <property type="entry name" value="LAM_G_DOMAIN"/>
    <property type="match status" value="3"/>
</dbReference>
<dbReference type="Gene3D" id="2.60.120.200">
    <property type="match status" value="2"/>
</dbReference>
<reference evidence="7" key="1">
    <citation type="submission" date="2017-02" db="UniProtKB">
        <authorList>
            <consortium name="WormBaseParasite"/>
        </authorList>
    </citation>
    <scope>IDENTIFICATION</scope>
</reference>
<protein>
    <submittedName>
        <fullName evidence="7">EGF-like domain-containing protein</fullName>
    </submittedName>
</protein>
<gene>
    <name evidence="5" type="ORF">TCLT_LOCUS809</name>
</gene>
<evidence type="ECO:0000256" key="2">
    <source>
        <dbReference type="PROSITE-ProRule" id="PRU00076"/>
    </source>
</evidence>
<dbReference type="SUPFAM" id="SSF49899">
    <property type="entry name" value="Concanavalin A-like lectins/glucanases"/>
    <property type="match status" value="2"/>
</dbReference>
<dbReference type="SMART" id="SM00282">
    <property type="entry name" value="LamG"/>
    <property type="match status" value="2"/>
</dbReference>
<accession>A0A0N5CL33</accession>
<proteinExistence type="predicted"/>
<evidence type="ECO:0000256" key="1">
    <source>
        <dbReference type="ARBA" id="ARBA00023157"/>
    </source>
</evidence>
<sequence>MEIPARIVTLLDEKSYIRYKPVNWNYQDNGSKLILPIRFRTRSIAGRLITLSAESSQNSTIFAVSAYIDNAAVALDLMDGEGRLVTKTKKQLLGANNGAEHSMSIQVDIQSRMLKMVYSGGTVDLYDFPSSINVEDNMQIILNTGKSGNHFNLFNLGGQNSIIGCVSIIGLTIGDRFVFELEESERSDTIKDGCDPLCSANQCNMGTCVDLFQMAVCDCRGTYKSGRNCTEDIKTLHVSWDQYISYKISDNRSQPSIISIDFKTEVSEGLILHGTVQSLENNISLGKLKLALIYGQLRLTIANLAEINFDNIEINKDRLGDELFFCGGDVEVGLSGCLREIYVDYFDVIQGYSENSDEVGSSQALDQCDESDSFSVTSFDLAVGQELMSDEKNFEQISTEAPARRLCENFEATSCENFVECVKENDVPICVCRKGFTGQYCQFSLLPRHCDEVYRQGNTMPGTYVIDPDSSGLLPETYAYCENGKTIISHNMPNDTLIRSSSLGDIHMIINYKFNVMKTWFSSLSHESYFGFGSQNGTCLCKDGKCAKCNCDKGGIAIDYGVLTGFQVPVQNVYALNDPSDNKGYLTLGPLVCSGNVGYSAQHTLVIRDQFSPVEIGSWRGDRISFEFRTFLENACLLSSDNGKIVITMTERTFHLFFDNGFSLDLFPQSRKNDGHWHRVVVNILGGSILFSVDDTVVTTTFAQNSFGIIRLRIGGLEMVFSFSIHFLIVSDRDGFLGCVRQILLNDILQEVNQKLQGNCFNRCESHNCQHESQCEEDFTSDTIRCVCKNSIIYSGDLCQFNANFGTELSFRHANQAFLKAQNLAVEDALMQRIIFSFRTDQRDALLFYLHDQFYNFIQVHLLDYSRVILTLNFNQTIRRCEVMAKVGYEFSRMKWIQVMIFQMSHVIEFNVDEVICQIIGQRTLSNEFIRKFELARDVDDLVQPPVSPVTEQETEYSHPYVLLFIAGIPNENHLGTMDPIYQSSIPNLLGCMRGLMLGEVLIDMRNKSYWSYYPSDSDMIKFDCKMGCGTIEHMCKNGGHCAVKWTSKNASDQVMCNCDRTSYFGEYCDQALLISMLDYGAHFEGSSILVMNTAEIFEKVIFDWNQFGEQKFSFAFSAKSSDKSDKQSKPQTIAAIIFKHQINGSIDSVNFDFPSDLTEFSFAHISKFFFGGTNVINANDYDKLSARYNYTGCISNIEIDTSIARMHFSPILYLRKPEMEFAQSTKVIGDELQLGVCSSFLIPGTFPSIISTVTPPLWDSPFVSEPYERPIPEWKVVHEEIVKERVDDSAGDISDCMLYCSYYHSNLSTAEKKPKIDACQKFFGKSTSQETKSLLSDKEKERRVIIKNDFVLPEPDQCFDSGLVSSDDLNVHTQ</sequence>
<keyword evidence="2" id="KW-0245">EGF-like domain</keyword>
<dbReference type="STRING" id="103827.A0A0N5CL33"/>
<dbReference type="OrthoDB" id="5989513at2759"/>
<dbReference type="PROSITE" id="PS00022">
    <property type="entry name" value="EGF_1"/>
    <property type="match status" value="1"/>
</dbReference>
<dbReference type="InterPro" id="IPR001791">
    <property type="entry name" value="Laminin_G"/>
</dbReference>
<feature type="disulfide bond" evidence="2">
    <location>
        <begin position="432"/>
        <end position="441"/>
    </location>
</feature>
<feature type="domain" description="EGF-like" evidence="4">
    <location>
        <begin position="403"/>
        <end position="442"/>
    </location>
</feature>
<dbReference type="Pfam" id="PF02210">
    <property type="entry name" value="Laminin_G_2"/>
    <property type="match status" value="2"/>
</dbReference>
<dbReference type="PANTHER" id="PTHR15036:SF94">
    <property type="entry name" value="INTESTINAL NEUREXIN-LIKE"/>
    <property type="match status" value="1"/>
</dbReference>
<evidence type="ECO:0000313" key="5">
    <source>
        <dbReference type="EMBL" id="VDM95933.1"/>
    </source>
</evidence>
<feature type="disulfide bond" evidence="2">
    <location>
        <begin position="769"/>
        <end position="786"/>
    </location>
</feature>
<evidence type="ECO:0000259" key="3">
    <source>
        <dbReference type="PROSITE" id="PS50025"/>
    </source>
</evidence>
<dbReference type="EMBL" id="UYYF01000071">
    <property type="protein sequence ID" value="VDM95933.1"/>
    <property type="molecule type" value="Genomic_DNA"/>
</dbReference>
<keyword evidence="6" id="KW-1185">Reference proteome</keyword>
<name>A0A0N5CL33_THECL</name>
<evidence type="ECO:0000313" key="6">
    <source>
        <dbReference type="Proteomes" id="UP000276776"/>
    </source>
</evidence>
<dbReference type="SMART" id="SM00181">
    <property type="entry name" value="EGF"/>
    <property type="match status" value="4"/>
</dbReference>